<feature type="domain" description="C2H2-type" evidence="6">
    <location>
        <begin position="67"/>
        <end position="94"/>
    </location>
</feature>
<evidence type="ECO:0000259" key="6">
    <source>
        <dbReference type="PROSITE" id="PS50157"/>
    </source>
</evidence>
<dbReference type="PANTHER" id="PTHR16515:SF58">
    <property type="entry name" value="ZINC FINGER PROTEIN 22"/>
    <property type="match status" value="1"/>
</dbReference>
<feature type="domain" description="C2H2-type" evidence="6">
    <location>
        <begin position="151"/>
        <end position="172"/>
    </location>
</feature>
<evidence type="ECO:0000256" key="3">
    <source>
        <dbReference type="ARBA" id="ARBA00022771"/>
    </source>
</evidence>
<dbReference type="GO" id="GO:0005634">
    <property type="term" value="C:nucleus"/>
    <property type="evidence" value="ECO:0007669"/>
    <property type="project" value="TreeGrafter"/>
</dbReference>
<dbReference type="GO" id="GO:0010468">
    <property type="term" value="P:regulation of gene expression"/>
    <property type="evidence" value="ECO:0007669"/>
    <property type="project" value="TreeGrafter"/>
</dbReference>
<dbReference type="Proteomes" id="UP001497623">
    <property type="component" value="Unassembled WGS sequence"/>
</dbReference>
<sequence>MQNHIELNKEEHSMEIITKEEIDLGETVLDLPTDMNPQMHYQNGKNNEVYHNDEDNKVLFNMIHFPIKCSHCDILFSNSKQLKYHLPIHVVDNEYQSNQSDNTVFRSSSLKSQSRKQTGERPYLCSHCDNAFAKLSNLKSHMRRHAGVRPYKCHHCEKAFLEIAYLKKHMRI</sequence>
<comment type="caution">
    <text evidence="7">The sequence shown here is derived from an EMBL/GenBank/DDBJ whole genome shotgun (WGS) entry which is preliminary data.</text>
</comment>
<dbReference type="FunFam" id="3.30.160.60:FF:000630">
    <property type="entry name" value="Zinc finger protein 180"/>
    <property type="match status" value="1"/>
</dbReference>
<dbReference type="PANTHER" id="PTHR16515">
    <property type="entry name" value="PR DOMAIN ZINC FINGER PROTEIN"/>
    <property type="match status" value="1"/>
</dbReference>
<feature type="domain" description="C2H2-type" evidence="6">
    <location>
        <begin position="123"/>
        <end position="150"/>
    </location>
</feature>
<dbReference type="InterPro" id="IPR036236">
    <property type="entry name" value="Znf_C2H2_sf"/>
</dbReference>
<reference evidence="7 8" key="1">
    <citation type="submission" date="2024-05" db="EMBL/GenBank/DDBJ databases">
        <authorList>
            <person name="Wallberg A."/>
        </authorList>
    </citation>
    <scope>NUCLEOTIDE SEQUENCE [LARGE SCALE GENOMIC DNA]</scope>
</reference>
<proteinExistence type="predicted"/>
<dbReference type="PROSITE" id="PS00028">
    <property type="entry name" value="ZINC_FINGER_C2H2_1"/>
    <property type="match status" value="2"/>
</dbReference>
<keyword evidence="4" id="KW-0862">Zinc</keyword>
<evidence type="ECO:0000256" key="5">
    <source>
        <dbReference type="PROSITE-ProRule" id="PRU00042"/>
    </source>
</evidence>
<evidence type="ECO:0000313" key="8">
    <source>
        <dbReference type="Proteomes" id="UP001497623"/>
    </source>
</evidence>
<evidence type="ECO:0000313" key="7">
    <source>
        <dbReference type="EMBL" id="CAL4237635.1"/>
    </source>
</evidence>
<gene>
    <name evidence="7" type="ORF">MNOR_LOCUS40382</name>
</gene>
<dbReference type="SUPFAM" id="SSF57667">
    <property type="entry name" value="beta-beta-alpha zinc fingers"/>
    <property type="match status" value="2"/>
</dbReference>
<keyword evidence="8" id="KW-1185">Reference proteome</keyword>
<dbReference type="InterPro" id="IPR013087">
    <property type="entry name" value="Znf_C2H2_type"/>
</dbReference>
<evidence type="ECO:0000256" key="1">
    <source>
        <dbReference type="ARBA" id="ARBA00022723"/>
    </source>
</evidence>
<dbReference type="AlphaFoldDB" id="A0AAV2SQT9"/>
<dbReference type="Gene3D" id="3.30.160.60">
    <property type="entry name" value="Classic Zinc Finger"/>
    <property type="match status" value="3"/>
</dbReference>
<dbReference type="GO" id="GO:0008270">
    <property type="term" value="F:zinc ion binding"/>
    <property type="evidence" value="ECO:0007669"/>
    <property type="project" value="UniProtKB-KW"/>
</dbReference>
<evidence type="ECO:0000256" key="2">
    <source>
        <dbReference type="ARBA" id="ARBA00022737"/>
    </source>
</evidence>
<dbReference type="InterPro" id="IPR050331">
    <property type="entry name" value="Zinc_finger"/>
</dbReference>
<keyword evidence="1" id="KW-0479">Metal-binding</keyword>
<organism evidence="7 8">
    <name type="scientific">Meganyctiphanes norvegica</name>
    <name type="common">Northern krill</name>
    <name type="synonym">Thysanopoda norvegica</name>
    <dbReference type="NCBI Taxonomy" id="48144"/>
    <lineage>
        <taxon>Eukaryota</taxon>
        <taxon>Metazoa</taxon>
        <taxon>Ecdysozoa</taxon>
        <taxon>Arthropoda</taxon>
        <taxon>Crustacea</taxon>
        <taxon>Multicrustacea</taxon>
        <taxon>Malacostraca</taxon>
        <taxon>Eumalacostraca</taxon>
        <taxon>Eucarida</taxon>
        <taxon>Euphausiacea</taxon>
        <taxon>Euphausiidae</taxon>
        <taxon>Meganyctiphanes</taxon>
    </lineage>
</organism>
<protein>
    <recommendedName>
        <fullName evidence="6">C2H2-type domain-containing protein</fullName>
    </recommendedName>
</protein>
<name>A0AAV2SQT9_MEGNR</name>
<evidence type="ECO:0000256" key="4">
    <source>
        <dbReference type="ARBA" id="ARBA00022833"/>
    </source>
</evidence>
<dbReference type="SMART" id="SM00355">
    <property type="entry name" value="ZnF_C2H2"/>
    <property type="match status" value="3"/>
</dbReference>
<dbReference type="FunFam" id="3.30.160.60:FF:000624">
    <property type="entry name" value="zinc finger protein 697"/>
    <property type="match status" value="1"/>
</dbReference>
<keyword evidence="2" id="KW-0677">Repeat</keyword>
<feature type="non-terminal residue" evidence="7">
    <location>
        <position position="172"/>
    </location>
</feature>
<keyword evidence="3 5" id="KW-0863">Zinc-finger</keyword>
<accession>A0AAV2SQT9</accession>
<dbReference type="PROSITE" id="PS50157">
    <property type="entry name" value="ZINC_FINGER_C2H2_2"/>
    <property type="match status" value="3"/>
</dbReference>
<dbReference type="EMBL" id="CAXKWB010122035">
    <property type="protein sequence ID" value="CAL4237635.1"/>
    <property type="molecule type" value="Genomic_DNA"/>
</dbReference>
<dbReference type="Pfam" id="PF00096">
    <property type="entry name" value="zf-C2H2"/>
    <property type="match status" value="1"/>
</dbReference>